<evidence type="ECO:0000313" key="3">
    <source>
        <dbReference type="Proteomes" id="UP000319148"/>
    </source>
</evidence>
<proteinExistence type="predicted"/>
<dbReference type="PANTHER" id="PTHR43130">
    <property type="entry name" value="ARAC-FAMILY TRANSCRIPTIONAL REGULATOR"/>
    <property type="match status" value="1"/>
</dbReference>
<evidence type="ECO:0000259" key="1">
    <source>
        <dbReference type="Pfam" id="PF01965"/>
    </source>
</evidence>
<dbReference type="Pfam" id="PF01965">
    <property type="entry name" value="DJ-1_PfpI"/>
    <property type="match status" value="1"/>
</dbReference>
<protein>
    <submittedName>
        <fullName evidence="2">DJ-1/PfpI family protein</fullName>
    </submittedName>
</protein>
<dbReference type="Proteomes" id="UP000319148">
    <property type="component" value="Unassembled WGS sequence"/>
</dbReference>
<name>A0A501PC51_9PROT</name>
<keyword evidence="3" id="KW-1185">Reference proteome</keyword>
<dbReference type="SUPFAM" id="SSF52317">
    <property type="entry name" value="Class I glutamine amidotransferase-like"/>
    <property type="match status" value="1"/>
</dbReference>
<organism evidence="2 3">
    <name type="scientific">Emcibacter nanhaiensis</name>
    <dbReference type="NCBI Taxonomy" id="1505037"/>
    <lineage>
        <taxon>Bacteria</taxon>
        <taxon>Pseudomonadati</taxon>
        <taxon>Pseudomonadota</taxon>
        <taxon>Alphaproteobacteria</taxon>
        <taxon>Emcibacterales</taxon>
        <taxon>Emcibacteraceae</taxon>
        <taxon>Emcibacter</taxon>
    </lineage>
</organism>
<reference evidence="3" key="1">
    <citation type="submission" date="2019-06" db="EMBL/GenBank/DDBJ databases">
        <title>The complete genome of Emcibacter congregatus ZYLT.</title>
        <authorList>
            <person name="Zhao Z."/>
        </authorList>
    </citation>
    <scope>NUCLEOTIDE SEQUENCE [LARGE SCALE GENOMIC DNA]</scope>
    <source>
        <strain evidence="3">MCCC 1A06723</strain>
    </source>
</reference>
<comment type="caution">
    <text evidence="2">The sequence shown here is derived from an EMBL/GenBank/DDBJ whole genome shotgun (WGS) entry which is preliminary data.</text>
</comment>
<dbReference type="EMBL" id="VFIY01000018">
    <property type="protein sequence ID" value="TPD57950.1"/>
    <property type="molecule type" value="Genomic_DNA"/>
</dbReference>
<dbReference type="AlphaFoldDB" id="A0A501PC51"/>
<feature type="domain" description="DJ-1/PfpI" evidence="1">
    <location>
        <begin position="45"/>
        <end position="209"/>
    </location>
</feature>
<dbReference type="Gene3D" id="3.40.50.880">
    <property type="match status" value="1"/>
</dbReference>
<dbReference type="CDD" id="cd03139">
    <property type="entry name" value="GATase1_PfpI_2"/>
    <property type="match status" value="1"/>
</dbReference>
<gene>
    <name evidence="2" type="ORF">FIV46_14635</name>
</gene>
<dbReference type="InterPro" id="IPR052158">
    <property type="entry name" value="INH-QAR"/>
</dbReference>
<dbReference type="InterPro" id="IPR002818">
    <property type="entry name" value="DJ-1/PfpI"/>
</dbReference>
<dbReference type="OrthoDB" id="186587at2"/>
<sequence length="248" mass="26722">MEYSAFITSGREAYVRAALDPETKPSAAQVAELAGKTTVPQDGRKTVGIILYPGFEVLDVYGPLEMWSYVKEFNVVLIAEQAGPVKSGQGTTTIADYSFTTAPDLDIIMVPGGFGTFSQLENAALMDFLRTRNEQTEITSSVCTGAALLARAGILKGHRATTNKRFFSLATDQDVSVDWVVEARWVESGKMITSSGVSAGTDMALALIARLYGVDRARGIASGVEYQWQEDPSLDPFAKFVTKQGTAP</sequence>
<accession>A0A501PC51</accession>
<evidence type="ECO:0000313" key="2">
    <source>
        <dbReference type="EMBL" id="TPD57950.1"/>
    </source>
</evidence>
<dbReference type="InterPro" id="IPR029062">
    <property type="entry name" value="Class_I_gatase-like"/>
</dbReference>
<dbReference type="PANTHER" id="PTHR43130:SF15">
    <property type="entry name" value="THIJ_PFPI FAMILY PROTEIN (AFU_ORTHOLOGUE AFUA_5G14240)"/>
    <property type="match status" value="1"/>
</dbReference>